<evidence type="ECO:0000313" key="1">
    <source>
        <dbReference type="EMBL" id="KAI8523428.1"/>
    </source>
</evidence>
<dbReference type="EMBL" id="CM046400">
    <property type="protein sequence ID" value="KAI8523428.1"/>
    <property type="molecule type" value="Genomic_DNA"/>
</dbReference>
<reference evidence="1" key="1">
    <citation type="submission" date="2022-02" db="EMBL/GenBank/DDBJ databases">
        <title>Plant Genome Project.</title>
        <authorList>
            <person name="Zhang R.-G."/>
        </authorList>
    </citation>
    <scope>NUCLEOTIDE SEQUENCE</scope>
    <source>
        <strain evidence="1">AT1</strain>
    </source>
</reference>
<proteinExistence type="predicted"/>
<accession>A0ACC0L3W3</accession>
<comment type="caution">
    <text evidence="1">The sequence shown here is derived from an EMBL/GenBank/DDBJ whole genome shotgun (WGS) entry which is preliminary data.</text>
</comment>
<evidence type="ECO:0000313" key="2">
    <source>
        <dbReference type="Proteomes" id="UP001062846"/>
    </source>
</evidence>
<keyword evidence="2" id="KW-1185">Reference proteome</keyword>
<dbReference type="Proteomes" id="UP001062846">
    <property type="component" value="Chromosome 13"/>
</dbReference>
<protein>
    <submittedName>
        <fullName evidence="1">Uncharacterized protein</fullName>
    </submittedName>
</protein>
<gene>
    <name evidence="1" type="ORF">RHMOL_Rhmol13G0072800</name>
</gene>
<name>A0ACC0L3W3_RHOML</name>
<sequence>MIVCSGKNFGGFIRALLSPSFILFRFCFPPYLECSPRSQIRKRRKLIRNWSDSRRGCAWGKALEMKEIRVHQRPEFRSRTIVEAEEKQLQVPNRALDIRLFFPFFEGNSDLIGLSFYTIMFVFFGFGSEKRKNRAKKQGSTTGNLHKDYLDRKITFGSFY</sequence>
<organism evidence="1 2">
    <name type="scientific">Rhododendron molle</name>
    <name type="common">Chinese azalea</name>
    <name type="synonym">Azalea mollis</name>
    <dbReference type="NCBI Taxonomy" id="49168"/>
    <lineage>
        <taxon>Eukaryota</taxon>
        <taxon>Viridiplantae</taxon>
        <taxon>Streptophyta</taxon>
        <taxon>Embryophyta</taxon>
        <taxon>Tracheophyta</taxon>
        <taxon>Spermatophyta</taxon>
        <taxon>Magnoliopsida</taxon>
        <taxon>eudicotyledons</taxon>
        <taxon>Gunneridae</taxon>
        <taxon>Pentapetalae</taxon>
        <taxon>asterids</taxon>
        <taxon>Ericales</taxon>
        <taxon>Ericaceae</taxon>
        <taxon>Ericoideae</taxon>
        <taxon>Rhodoreae</taxon>
        <taxon>Rhododendron</taxon>
    </lineage>
</organism>